<dbReference type="InterPro" id="IPR031166">
    <property type="entry name" value="G_ENGA"/>
</dbReference>
<dbReference type="AlphaFoldDB" id="A0AAJ0U0B7"/>
<feature type="domain" description="EngA-type G" evidence="12">
    <location>
        <begin position="187"/>
        <end position="360"/>
    </location>
</feature>
<dbReference type="GO" id="GO:0005525">
    <property type="term" value="F:GTP binding"/>
    <property type="evidence" value="ECO:0007669"/>
    <property type="project" value="UniProtKB-UniRule"/>
</dbReference>
<dbReference type="InterPro" id="IPR003593">
    <property type="entry name" value="AAA+_ATPase"/>
</dbReference>
<dbReference type="PIRSF" id="PIRSF006485">
    <property type="entry name" value="GTP-binding_EngA"/>
    <property type="match status" value="1"/>
</dbReference>
<reference evidence="13" key="1">
    <citation type="submission" date="2017-08" db="EMBL/GenBank/DDBJ databases">
        <authorList>
            <person name="Imhoff J.F."/>
            <person name="Rahn T."/>
            <person name="Kuenzel S."/>
            <person name="Neulinger S.C."/>
        </authorList>
    </citation>
    <scope>NUCLEOTIDE SEQUENCE</scope>
    <source>
        <strain evidence="13">DSM 11080</strain>
    </source>
</reference>
<dbReference type="Proteomes" id="UP001296776">
    <property type="component" value="Unassembled WGS sequence"/>
</dbReference>
<keyword evidence="3 8" id="KW-0690">Ribosome biogenesis</keyword>
<dbReference type="InterPro" id="IPR027417">
    <property type="entry name" value="P-loop_NTPase"/>
</dbReference>
<proteinExistence type="inferred from homology"/>
<gene>
    <name evidence="8 13" type="primary">der</name>
    <name evidence="13" type="ORF">CKO40_00295</name>
</gene>
<dbReference type="Gene3D" id="3.30.300.20">
    <property type="match status" value="1"/>
</dbReference>
<dbReference type="RefSeq" id="WP_200343640.1">
    <property type="nucleotide sequence ID" value="NZ_NRSJ01000001.1"/>
</dbReference>
<evidence type="ECO:0000259" key="12">
    <source>
        <dbReference type="PROSITE" id="PS51712"/>
    </source>
</evidence>
<protein>
    <recommendedName>
        <fullName evidence="2 8">GTPase Der</fullName>
    </recommendedName>
    <alternativeName>
        <fullName evidence="7 8">GTP-binding protein EngA</fullName>
    </alternativeName>
</protein>
<dbReference type="NCBIfam" id="TIGR03594">
    <property type="entry name" value="GTPase_EngA"/>
    <property type="match status" value="1"/>
</dbReference>
<name>A0AAJ0U0B7_9GAMM</name>
<evidence type="ECO:0000256" key="9">
    <source>
        <dbReference type="PROSITE-ProRule" id="PRU01049"/>
    </source>
</evidence>
<feature type="binding site" evidence="8">
    <location>
        <begin position="193"/>
        <end position="200"/>
    </location>
    <ligand>
        <name>GTP</name>
        <dbReference type="ChEBI" id="CHEBI:37565"/>
        <label>2</label>
    </ligand>
</feature>
<evidence type="ECO:0000313" key="14">
    <source>
        <dbReference type="Proteomes" id="UP001296776"/>
    </source>
</evidence>
<dbReference type="Gene3D" id="3.40.50.300">
    <property type="entry name" value="P-loop containing nucleotide triphosphate hydrolases"/>
    <property type="match status" value="2"/>
</dbReference>
<feature type="binding site" evidence="8">
    <location>
        <begin position="9"/>
        <end position="16"/>
    </location>
    <ligand>
        <name>GTP</name>
        <dbReference type="ChEBI" id="CHEBI:37565"/>
        <label>1</label>
    </ligand>
</feature>
<dbReference type="InterPro" id="IPR005225">
    <property type="entry name" value="Small_GTP-bd"/>
</dbReference>
<keyword evidence="5 8" id="KW-0547">Nucleotide-binding</keyword>
<dbReference type="EMBL" id="NRSJ01000001">
    <property type="protein sequence ID" value="MBK1703029.1"/>
    <property type="molecule type" value="Genomic_DNA"/>
</dbReference>
<dbReference type="CDD" id="cd01895">
    <property type="entry name" value="EngA2"/>
    <property type="match status" value="1"/>
</dbReference>
<evidence type="ECO:0000256" key="4">
    <source>
        <dbReference type="ARBA" id="ARBA00022737"/>
    </source>
</evidence>
<evidence type="ECO:0000256" key="3">
    <source>
        <dbReference type="ARBA" id="ARBA00022517"/>
    </source>
</evidence>
<dbReference type="InterPro" id="IPR032859">
    <property type="entry name" value="KH_dom-like"/>
</dbReference>
<dbReference type="GO" id="GO:0043022">
    <property type="term" value="F:ribosome binding"/>
    <property type="evidence" value="ECO:0007669"/>
    <property type="project" value="TreeGrafter"/>
</dbReference>
<evidence type="ECO:0000256" key="8">
    <source>
        <dbReference type="HAMAP-Rule" id="MF_00195"/>
    </source>
</evidence>
<dbReference type="PRINTS" id="PR00326">
    <property type="entry name" value="GTP1OBG"/>
</dbReference>
<dbReference type="FunFam" id="3.30.300.20:FF:000004">
    <property type="entry name" value="GTPase Der"/>
    <property type="match status" value="1"/>
</dbReference>
<evidence type="ECO:0000256" key="11">
    <source>
        <dbReference type="SAM" id="MobiDB-lite"/>
    </source>
</evidence>
<dbReference type="NCBIfam" id="TIGR00231">
    <property type="entry name" value="small_GTP"/>
    <property type="match status" value="2"/>
</dbReference>
<dbReference type="SMART" id="SM00382">
    <property type="entry name" value="AAA"/>
    <property type="match status" value="2"/>
</dbReference>
<keyword evidence="14" id="KW-1185">Reference proteome</keyword>
<dbReference type="InterPro" id="IPR016484">
    <property type="entry name" value="GTPase_Der"/>
</dbReference>
<evidence type="ECO:0000256" key="10">
    <source>
        <dbReference type="RuleBase" id="RU004481"/>
    </source>
</evidence>
<comment type="caution">
    <text evidence="13">The sequence shown here is derived from an EMBL/GenBank/DDBJ whole genome shotgun (WGS) entry which is preliminary data.</text>
</comment>
<evidence type="ECO:0000313" key="13">
    <source>
        <dbReference type="EMBL" id="MBK1703029.1"/>
    </source>
</evidence>
<feature type="binding site" evidence="8">
    <location>
        <begin position="56"/>
        <end position="60"/>
    </location>
    <ligand>
        <name>GTP</name>
        <dbReference type="ChEBI" id="CHEBI:37565"/>
        <label>1</label>
    </ligand>
</feature>
<comment type="similarity">
    <text evidence="1 8 9 10">Belongs to the TRAFAC class TrmE-Era-EngA-EngB-Septin-like GTPase superfamily. EngA (Der) GTPase family.</text>
</comment>
<keyword evidence="4 10" id="KW-0677">Repeat</keyword>
<feature type="binding site" evidence="8">
    <location>
        <begin position="117"/>
        <end position="120"/>
    </location>
    <ligand>
        <name>GTP</name>
        <dbReference type="ChEBI" id="CHEBI:37565"/>
        <label>1</label>
    </ligand>
</feature>
<sequence length="474" mass="52198">MLPVIVLVGRPNVGKSTLFNRLTRSRDALVADFPGLTRDRQYGIGRVGPGPYVVVDTGGISGGDGVEMLTERQVQHAIDEADHLLFLVDAREGSSSIDLEIAEQLRRTGKPLTLVANKVDHVDWETAAGEFHLLGVGDPHPIAATQGRGVKALLDQVFARLPSTAGAAEAETDEDETDEDETTGAATKIAVVGRPNAGKSTLINRLLGEERVVVFDSPGTTRDSISIPFSLGERHYQLIDTAGMRRRARITEAIEKFSVVKTLQAIEACNVAILVLDAHTGIGDQDATLAAHLVDSGRALVVAVNKWDGLDPTERRQIKEAVARRLPFLDFAEVEFISALHGSGVGLLLETADRAFENATRTLPTPMLTRLLEDAVQEHPPPLVRGRRIKLRYAHQGGRNPPIIVIHGNQTGDLPESYRRYLINRFRKALHLFGTPMRLELKSGENPYAGRRNRLTPRQARKRDRLKRFVKRKR</sequence>
<feature type="compositionally biased region" description="Acidic residues" evidence="11">
    <location>
        <begin position="170"/>
        <end position="182"/>
    </location>
</feature>
<dbReference type="SUPFAM" id="SSF52540">
    <property type="entry name" value="P-loop containing nucleoside triphosphate hydrolases"/>
    <property type="match status" value="2"/>
</dbReference>
<feature type="region of interest" description="Disordered" evidence="11">
    <location>
        <begin position="164"/>
        <end position="183"/>
    </location>
</feature>
<organism evidence="13 14">
    <name type="scientific">Halochromatium glycolicum</name>
    <dbReference type="NCBI Taxonomy" id="85075"/>
    <lineage>
        <taxon>Bacteria</taxon>
        <taxon>Pseudomonadati</taxon>
        <taxon>Pseudomonadota</taxon>
        <taxon>Gammaproteobacteria</taxon>
        <taxon>Chromatiales</taxon>
        <taxon>Chromatiaceae</taxon>
        <taxon>Halochromatium</taxon>
    </lineage>
</organism>
<dbReference type="FunFam" id="3.40.50.300:FF:000040">
    <property type="entry name" value="GTPase Der"/>
    <property type="match status" value="1"/>
</dbReference>
<dbReference type="HAMAP" id="MF_00195">
    <property type="entry name" value="GTPase_Der"/>
    <property type="match status" value="1"/>
</dbReference>
<feature type="binding site" evidence="8">
    <location>
        <begin position="240"/>
        <end position="244"/>
    </location>
    <ligand>
        <name>GTP</name>
        <dbReference type="ChEBI" id="CHEBI:37565"/>
        <label>2</label>
    </ligand>
</feature>
<comment type="function">
    <text evidence="8 10">GTPase that plays an essential role in the late steps of ribosome biogenesis.</text>
</comment>
<dbReference type="GO" id="GO:0042254">
    <property type="term" value="P:ribosome biogenesis"/>
    <property type="evidence" value="ECO:0007669"/>
    <property type="project" value="UniProtKB-KW"/>
</dbReference>
<evidence type="ECO:0000256" key="2">
    <source>
        <dbReference type="ARBA" id="ARBA00020953"/>
    </source>
</evidence>
<feature type="binding site" evidence="8">
    <location>
        <begin position="305"/>
        <end position="308"/>
    </location>
    <ligand>
        <name>GTP</name>
        <dbReference type="ChEBI" id="CHEBI:37565"/>
        <label>2</label>
    </ligand>
</feature>
<keyword evidence="6 8" id="KW-0342">GTP-binding</keyword>
<dbReference type="Pfam" id="PF01926">
    <property type="entry name" value="MMR_HSR1"/>
    <property type="match status" value="2"/>
</dbReference>
<evidence type="ECO:0000256" key="5">
    <source>
        <dbReference type="ARBA" id="ARBA00022741"/>
    </source>
</evidence>
<dbReference type="FunFam" id="3.40.50.300:FF:000057">
    <property type="entry name" value="GTPase Der"/>
    <property type="match status" value="1"/>
</dbReference>
<accession>A0AAJ0U0B7</accession>
<reference evidence="13" key="2">
    <citation type="journal article" date="2020" name="Microorganisms">
        <title>Osmotic Adaptation and Compatible Solute Biosynthesis of Phototrophic Bacteria as Revealed from Genome Analyses.</title>
        <authorList>
            <person name="Imhoff J.F."/>
            <person name="Rahn T."/>
            <person name="Kunzel S."/>
            <person name="Keller A."/>
            <person name="Neulinger S.C."/>
        </authorList>
    </citation>
    <scope>NUCLEOTIDE SEQUENCE</scope>
    <source>
        <strain evidence="13">DSM 11080</strain>
    </source>
</reference>
<dbReference type="InterPro" id="IPR006073">
    <property type="entry name" value="GTP-bd"/>
</dbReference>
<dbReference type="InterPro" id="IPR015946">
    <property type="entry name" value="KH_dom-like_a/b"/>
</dbReference>
<dbReference type="PANTHER" id="PTHR43834:SF6">
    <property type="entry name" value="GTPASE DER"/>
    <property type="match status" value="1"/>
</dbReference>
<dbReference type="PROSITE" id="PS51712">
    <property type="entry name" value="G_ENGA"/>
    <property type="match status" value="2"/>
</dbReference>
<comment type="subunit">
    <text evidence="8">Associates with the 50S ribosomal subunit.</text>
</comment>
<dbReference type="CDD" id="cd01894">
    <property type="entry name" value="EngA1"/>
    <property type="match status" value="1"/>
</dbReference>
<evidence type="ECO:0000256" key="6">
    <source>
        <dbReference type="ARBA" id="ARBA00023134"/>
    </source>
</evidence>
<dbReference type="PANTHER" id="PTHR43834">
    <property type="entry name" value="GTPASE DER"/>
    <property type="match status" value="1"/>
</dbReference>
<feature type="domain" description="EngA-type G" evidence="12">
    <location>
        <begin position="3"/>
        <end position="165"/>
    </location>
</feature>
<evidence type="ECO:0000256" key="1">
    <source>
        <dbReference type="ARBA" id="ARBA00008279"/>
    </source>
</evidence>
<dbReference type="Pfam" id="PF14714">
    <property type="entry name" value="KH_dom-like"/>
    <property type="match status" value="1"/>
</dbReference>
<evidence type="ECO:0000256" key="7">
    <source>
        <dbReference type="ARBA" id="ARBA00032345"/>
    </source>
</evidence>